<comment type="caution">
    <text evidence="3">The sequence shown here is derived from an EMBL/GenBank/DDBJ whole genome shotgun (WGS) entry which is preliminary data.</text>
</comment>
<reference evidence="3" key="1">
    <citation type="journal article" date="2021" name="Proc. Natl. Acad. Sci. U.S.A.">
        <title>Global biogeography of chemosynthetic symbionts reveals both localized and globally distributed symbiont groups. .</title>
        <authorList>
            <person name="Osvatic J.T."/>
            <person name="Wilkins L.G.E."/>
            <person name="Leibrecht L."/>
            <person name="Leray M."/>
            <person name="Zauner S."/>
            <person name="Polzin J."/>
            <person name="Camacho Y."/>
            <person name="Gros O."/>
            <person name="van Gils J.A."/>
            <person name="Eisen J.A."/>
            <person name="Petersen J.M."/>
            <person name="Yuen B."/>
        </authorList>
    </citation>
    <scope>NUCLEOTIDE SEQUENCE</scope>
    <source>
        <strain evidence="3">MAGclacostrist064TRANS</strain>
    </source>
</reference>
<dbReference type="Proteomes" id="UP000886667">
    <property type="component" value="Unassembled WGS sequence"/>
</dbReference>
<sequence>MLLATLLLLLPACGGGSSNDDAAPGDDGTSDESPPTTDDDTPADDTPPEDTPPGDTPPDDSEPPVTTSGSATTTWISSAPFPGTRRADASFSFSGPDGAVFECNLDDSGWSSCSSPHTVAGVGVGEHLFQVRGSINGSIDSRPANWRWEYVNNVATLASSASPFYNGGTSVPVISSLGTLTNQCEALTTLELTNDQSVDRSSELAWSGVPIPREVSLTGTANLVLVGPDETLVAAQFRPLARWNGALSDSDAPLKWLEVATVVAAEPSSTSNYSLRYCATMPSVTDTNALQVSINPDGTVNVDTGLSQVSFDPASASGISSGQVGTATFTGRIQVDGDSVQSATPEADSSEFLVEENGPVKAVIRVRGHVNGLTGPGCSNPPGYTLRWTLTRGSADLDLETDFVNECGDGMFAASPGGAINGSDWWSRTLDIGNLILTFDFSGMDGTTVVTRSSRDGSDISNSGGAGTSSASAVVRQYKGAVGNLSGSDWRWARETITTLPSDASNSVDAEFFPLPVAGVSDANLTLLVQQPWMRFREPQGLAAQSNYGSGQVSVSLYPVMADLTDPFVLGEAQGIWGRGRLSIDTGSLSDSEFALRAARNNAAMERGLLWRSPLWYLNQAKVFPQLPAVSASEMDVLVPLIEGAHENSVTDSILGGAQRDRMKGYSLVGWVDSMQEGIKDIVNTSVNDYSPGSNIWSPTNSELLMWFITGDPKWVWDYALPAEGNLWKSNAYNTGSRGVVGIRSGLVIGSSSIGDGARYRSGYGSDDKFYNQGSGKAYVIRPHRSLAERFQAAGDSVISRYVDTAENREDTVSSRVINRQVMQHLNALRFAADFAFENDKALRAKYSAMMQEYIADNLSNGLFCYSDDADTNRTDCAFAPGGVFHYVALWQELFYNHALDLPPGNSQRETIINALASSARLIDAGIPRDGSDEITDFSPAAWGNSYVCDFSSGSDIVEQCVQYNCTGMINPSNGACSTDPTYDNAHLNTLGTVMLGNALDTGQVSDSRCAQARRGFNFNLNSPTVANHLRGSGYGWHKDASQMVQMVFYAIAAAQNCSL</sequence>
<protein>
    <submittedName>
        <fullName evidence="3">Uncharacterized protein</fullName>
    </submittedName>
</protein>
<name>A0A9E4N6H6_9GAMM</name>
<evidence type="ECO:0000313" key="3">
    <source>
        <dbReference type="EMBL" id="MCG7948365.1"/>
    </source>
</evidence>
<proteinExistence type="predicted"/>
<gene>
    <name evidence="3" type="ORF">JAZ07_18650</name>
</gene>
<feature type="signal peptide" evidence="2">
    <location>
        <begin position="1"/>
        <end position="22"/>
    </location>
</feature>
<evidence type="ECO:0000313" key="4">
    <source>
        <dbReference type="Proteomes" id="UP000886667"/>
    </source>
</evidence>
<dbReference type="AlphaFoldDB" id="A0A9E4N6H6"/>
<organism evidence="3 4">
    <name type="scientific">Candidatus Thiodiazotropha taylori</name>
    <dbReference type="NCBI Taxonomy" id="2792791"/>
    <lineage>
        <taxon>Bacteria</taxon>
        <taxon>Pseudomonadati</taxon>
        <taxon>Pseudomonadota</taxon>
        <taxon>Gammaproteobacteria</taxon>
        <taxon>Chromatiales</taxon>
        <taxon>Sedimenticolaceae</taxon>
        <taxon>Candidatus Thiodiazotropha</taxon>
    </lineage>
</organism>
<dbReference type="EMBL" id="JAEPCM010000688">
    <property type="protein sequence ID" value="MCG7948365.1"/>
    <property type="molecule type" value="Genomic_DNA"/>
</dbReference>
<feature type="region of interest" description="Disordered" evidence="1">
    <location>
        <begin position="11"/>
        <end position="81"/>
    </location>
</feature>
<feature type="chain" id="PRO_5039220052" evidence="2">
    <location>
        <begin position="23"/>
        <end position="1060"/>
    </location>
</feature>
<keyword evidence="2" id="KW-0732">Signal</keyword>
<feature type="compositionally biased region" description="Polar residues" evidence="1">
    <location>
        <begin position="65"/>
        <end position="77"/>
    </location>
</feature>
<accession>A0A9E4N6H6</accession>
<evidence type="ECO:0000256" key="1">
    <source>
        <dbReference type="SAM" id="MobiDB-lite"/>
    </source>
</evidence>
<evidence type="ECO:0000256" key="2">
    <source>
        <dbReference type="SAM" id="SignalP"/>
    </source>
</evidence>
<feature type="compositionally biased region" description="Acidic residues" evidence="1">
    <location>
        <begin position="37"/>
        <end position="48"/>
    </location>
</feature>